<dbReference type="RefSeq" id="XP_040525148.1">
    <property type="nucleotide sequence ID" value="XM_040669214.2"/>
</dbReference>
<feature type="region of interest" description="Disordered" evidence="1">
    <location>
        <begin position="85"/>
        <end position="124"/>
    </location>
</feature>
<organism evidence="2 3">
    <name type="scientific">Gallus gallus</name>
    <name type="common">Chicken</name>
    <dbReference type="NCBI Taxonomy" id="9031"/>
    <lineage>
        <taxon>Eukaryota</taxon>
        <taxon>Metazoa</taxon>
        <taxon>Chordata</taxon>
        <taxon>Craniata</taxon>
        <taxon>Vertebrata</taxon>
        <taxon>Euteleostomi</taxon>
        <taxon>Archelosauria</taxon>
        <taxon>Archosauria</taxon>
        <taxon>Dinosauria</taxon>
        <taxon>Saurischia</taxon>
        <taxon>Theropoda</taxon>
        <taxon>Coelurosauria</taxon>
        <taxon>Aves</taxon>
        <taxon>Neognathae</taxon>
        <taxon>Galloanserae</taxon>
        <taxon>Galliformes</taxon>
        <taxon>Phasianidae</taxon>
        <taxon>Phasianinae</taxon>
        <taxon>Gallus</taxon>
    </lineage>
</organism>
<dbReference type="RefSeq" id="XP_046772886.1">
    <property type="nucleotide sequence ID" value="XM_046916930.1"/>
</dbReference>
<dbReference type="RefSeq" id="XP_420764.3">
    <property type="nucleotide sequence ID" value="XM_420764.8"/>
</dbReference>
<sequence length="309" mass="33484">MLGPGLGLPRNVGLPAARSFPGNRQEAWLRVGLPAAGSRVGRAGPWGSEKGGSRKTRDCCCSFSLPQLRSGRGFIQRGSNVLKMSSGAQIKTKTAAQKSKTSSPLPCSPEPAVKPQPKPSDKLNPKTIDPFAAPSRTPSAFAATYAKGGIPCRLMHGSVKHRLHWECPLETVPFDPLLVTLAEGLRETKHPYTFVSKEGFKELLLVEGATEKAIPLLPRLVPVLKTALAHSDDEVFERGLDALVQLSAVVGPSLNDHLKHLLTNLSRRLMDKKFREKITVALQKLEQYGGKATVTIIKSKIPTYCSVFP</sequence>
<dbReference type="GeneID" id="422818"/>
<dbReference type="InterPro" id="IPR019399">
    <property type="entry name" value="Parkin_co-regulated_protein"/>
</dbReference>
<dbReference type="RefSeq" id="XP_040555367.1">
    <property type="nucleotide sequence ID" value="XM_040699433.2"/>
</dbReference>
<evidence type="ECO:0000256" key="1">
    <source>
        <dbReference type="SAM" id="MobiDB-lite"/>
    </source>
</evidence>
<dbReference type="RefSeq" id="XP_040555363.1">
    <property type="nucleotide sequence ID" value="XM_040699429.2"/>
</dbReference>
<dbReference type="RefSeq" id="XP_040525142.1">
    <property type="nucleotide sequence ID" value="XM_040669208.2"/>
</dbReference>
<dbReference type="RefSeq" id="XP_046772885.1">
    <property type="nucleotide sequence ID" value="XM_046916929.1"/>
</dbReference>
<proteinExistence type="predicted"/>
<dbReference type="AlphaFoldDB" id="A0A8V0Y4U3"/>
<dbReference type="PANTHER" id="PTHR21207:SF1">
    <property type="entry name" value="PACRG-LIKE PROTEIN"/>
    <property type="match status" value="1"/>
</dbReference>
<dbReference type="RefSeq" id="XP_046772883.1">
    <property type="nucleotide sequence ID" value="XM_046916927.1"/>
</dbReference>
<dbReference type="InterPro" id="IPR011989">
    <property type="entry name" value="ARM-like"/>
</dbReference>
<dbReference type="FunCoup" id="A0A8V0Y4U3">
    <property type="interactions" value="239"/>
</dbReference>
<name>A0A8V0Y4U3_CHICK</name>
<accession>A0A8V0Y4U3</accession>
<dbReference type="Ensembl" id="ENSGALT00010024631.1">
    <property type="protein sequence ID" value="ENSGALP00010013980.1"/>
    <property type="gene ID" value="ENSGALG00010010308.1"/>
</dbReference>
<reference evidence="2" key="1">
    <citation type="submission" date="2020-11" db="EMBL/GenBank/DDBJ databases">
        <title>Gallus gallus (Chicken) genome, bGalGal1, GRCg7b, maternal haplotype autosomes + Z &amp; W.</title>
        <authorList>
            <person name="Warren W."/>
            <person name="Formenti G."/>
            <person name="Fedrigo O."/>
            <person name="Haase B."/>
            <person name="Mountcastle J."/>
            <person name="Balacco J."/>
            <person name="Tracey A."/>
            <person name="Schneider V."/>
            <person name="Okimoto R."/>
            <person name="Cheng H."/>
            <person name="Hawken R."/>
            <person name="Howe K."/>
            <person name="Jarvis E.D."/>
        </authorList>
    </citation>
    <scope>NUCLEOTIDE SEQUENCE [LARGE SCALE GENOMIC DNA]</scope>
    <source>
        <strain evidence="2">Broiler</strain>
    </source>
</reference>
<keyword evidence="3" id="KW-1185">Reference proteome</keyword>
<evidence type="ECO:0000313" key="3">
    <source>
        <dbReference type="Proteomes" id="UP000000539"/>
    </source>
</evidence>
<dbReference type="RefSeq" id="XP_040525147.1">
    <property type="nucleotide sequence ID" value="XM_040669213.2"/>
</dbReference>
<dbReference type="InterPro" id="IPR016024">
    <property type="entry name" value="ARM-type_fold"/>
</dbReference>
<dbReference type="RefSeq" id="XP_046772887.1">
    <property type="nucleotide sequence ID" value="XM_046916931.1"/>
</dbReference>
<dbReference type="RefSeq" id="XP_040525155.1">
    <property type="nucleotide sequence ID" value="XM_040669221.2"/>
</dbReference>
<reference evidence="2" key="3">
    <citation type="submission" date="2025-09" db="UniProtKB">
        <authorList>
            <consortium name="Ensembl"/>
        </authorList>
    </citation>
    <scope>IDENTIFICATION</scope>
    <source>
        <strain evidence="2">broiler</strain>
    </source>
</reference>
<dbReference type="OrthoDB" id="10258089at2759"/>
<dbReference type="RefSeq" id="XP_025005677.2">
    <property type="nucleotide sequence ID" value="XM_025149909.3"/>
</dbReference>
<dbReference type="RefSeq" id="XP_040525144.1">
    <property type="nucleotide sequence ID" value="XM_040669210.2"/>
</dbReference>
<dbReference type="RefSeq" id="XP_046772884.1">
    <property type="nucleotide sequence ID" value="XM_046916928.1"/>
</dbReference>
<dbReference type="RefSeq" id="XP_046796706.1">
    <property type="nucleotide sequence ID" value="XM_046940750.1"/>
</dbReference>
<dbReference type="RefSeq" id="XP_040555359.1">
    <property type="nucleotide sequence ID" value="XM_040699425.2"/>
</dbReference>
<dbReference type="RefSeq" id="XP_046796705.1">
    <property type="nucleotide sequence ID" value="XM_046940749.1"/>
</dbReference>
<dbReference type="RefSeq" id="XP_040555356.1">
    <property type="nucleotide sequence ID" value="XM_040699422.2"/>
</dbReference>
<dbReference type="RefSeq" id="XP_040525156.1">
    <property type="nucleotide sequence ID" value="XM_040669222.2"/>
</dbReference>
<gene>
    <name evidence="2" type="primary">PACRGL</name>
</gene>
<dbReference type="Gene3D" id="1.25.10.10">
    <property type="entry name" value="Leucine-rich Repeat Variant"/>
    <property type="match status" value="1"/>
</dbReference>
<dbReference type="GeneTree" id="ENSGT00940000159756"/>
<dbReference type="CTD" id="133015"/>
<feature type="compositionally biased region" description="Pro residues" evidence="1">
    <location>
        <begin position="106"/>
        <end position="118"/>
    </location>
</feature>
<dbReference type="SUPFAM" id="SSF48371">
    <property type="entry name" value="ARM repeat"/>
    <property type="match status" value="1"/>
</dbReference>
<protein>
    <submittedName>
        <fullName evidence="2">Parkin coregulated like</fullName>
    </submittedName>
</protein>
<dbReference type="RefSeq" id="XP_040555361.1">
    <property type="nucleotide sequence ID" value="XM_040699427.2"/>
</dbReference>
<dbReference type="OMA" id="YCLIATH"/>
<dbReference type="Proteomes" id="UP000000539">
    <property type="component" value="Chromosome 4"/>
</dbReference>
<dbReference type="RefSeq" id="XP_040525146.1">
    <property type="nucleotide sequence ID" value="XM_040669212.2"/>
</dbReference>
<dbReference type="SMR" id="A0A8V0Y4U3"/>
<dbReference type="RefSeq" id="XP_040555357.1">
    <property type="nucleotide sequence ID" value="XM_040699423.2"/>
</dbReference>
<dbReference type="RefSeq" id="XP_040555366.1">
    <property type="nucleotide sequence ID" value="XM_040699432.2"/>
</dbReference>
<dbReference type="RefSeq" id="XP_040525141.1">
    <property type="nucleotide sequence ID" value="XM_040669207.2"/>
</dbReference>
<dbReference type="RefSeq" id="XP_040555355.1">
    <property type="nucleotide sequence ID" value="XM_040699421.2"/>
</dbReference>
<feature type="compositionally biased region" description="Low complexity" evidence="1">
    <location>
        <begin position="88"/>
        <end position="103"/>
    </location>
</feature>
<dbReference type="RefSeq" id="XP_040525152.1">
    <property type="nucleotide sequence ID" value="XM_040669218.2"/>
</dbReference>
<reference evidence="2" key="2">
    <citation type="submission" date="2025-08" db="UniProtKB">
        <authorList>
            <consortium name="Ensembl"/>
        </authorList>
    </citation>
    <scope>IDENTIFICATION</scope>
    <source>
        <strain evidence="2">broiler</strain>
    </source>
</reference>
<dbReference type="RefSeq" id="XP_040555362.1">
    <property type="nucleotide sequence ID" value="XM_040699428.2"/>
</dbReference>
<dbReference type="RefSeq" id="XP_040555360.1">
    <property type="nucleotide sequence ID" value="XM_040699426.2"/>
</dbReference>
<dbReference type="PANTHER" id="PTHR21207">
    <property type="entry name" value="PARKIN COREGULATED GENE PROTEIN PARK2 COREGULATED"/>
    <property type="match status" value="1"/>
</dbReference>
<dbReference type="Pfam" id="PF10274">
    <property type="entry name" value="ParcG"/>
    <property type="match status" value="1"/>
</dbReference>
<dbReference type="RefSeq" id="XP_040525139.1">
    <property type="nucleotide sequence ID" value="XM_040669205.2"/>
</dbReference>
<evidence type="ECO:0000313" key="2">
    <source>
        <dbReference type="Ensembl" id="ENSGALP00010013980.1"/>
    </source>
</evidence>